<proteinExistence type="predicted"/>
<sequence>MNYSYYAPYFVPNMGQAYQAAGHNEYGQPVTSGGGTVKPSQDNPSVTEQLAEIKNDLIRRAEQAEQAQSELQNELAAICANQKINNRSSYYHQQVPPQGPLYYSQDHHLHFSPYDCNYRGPNSNFRAPVYHSYGPPCKESDHYRQCPEIILQQPRVAAHSNFNPDKDIYSSVHAPNPFSGSTLQPCLSTCPQSVTQTDNNSTSYGDNPIFTTKQEALAFACLLHYGPDDELPGGFKWDNETGALVVMDPSIQGKMERENSLTVLPAPI</sequence>
<dbReference type="AlphaFoldDB" id="A0A0D0BWM8"/>
<accession>A0A0D0BWM8</accession>
<keyword evidence="3" id="KW-1185">Reference proteome</keyword>
<evidence type="ECO:0000313" key="3">
    <source>
        <dbReference type="Proteomes" id="UP000053593"/>
    </source>
</evidence>
<dbReference type="Proteomes" id="UP000053593">
    <property type="component" value="Unassembled WGS sequence"/>
</dbReference>
<dbReference type="EMBL" id="KN834955">
    <property type="protein sequence ID" value="KIK49927.1"/>
    <property type="molecule type" value="Genomic_DNA"/>
</dbReference>
<gene>
    <name evidence="2" type="ORF">GYMLUDRAFT_253428</name>
</gene>
<reference evidence="2 3" key="1">
    <citation type="submission" date="2014-04" db="EMBL/GenBank/DDBJ databases">
        <title>Evolutionary Origins and Diversification of the Mycorrhizal Mutualists.</title>
        <authorList>
            <consortium name="DOE Joint Genome Institute"/>
            <consortium name="Mycorrhizal Genomics Consortium"/>
            <person name="Kohler A."/>
            <person name="Kuo A."/>
            <person name="Nagy L.G."/>
            <person name="Floudas D."/>
            <person name="Copeland A."/>
            <person name="Barry K.W."/>
            <person name="Cichocki N."/>
            <person name="Veneault-Fourrey C."/>
            <person name="LaButti K."/>
            <person name="Lindquist E.A."/>
            <person name="Lipzen A."/>
            <person name="Lundell T."/>
            <person name="Morin E."/>
            <person name="Murat C."/>
            <person name="Riley R."/>
            <person name="Ohm R."/>
            <person name="Sun H."/>
            <person name="Tunlid A."/>
            <person name="Henrissat B."/>
            <person name="Grigoriev I.V."/>
            <person name="Hibbett D.S."/>
            <person name="Martin F."/>
        </authorList>
    </citation>
    <scope>NUCLEOTIDE SEQUENCE [LARGE SCALE GENOMIC DNA]</scope>
    <source>
        <strain evidence="2 3">FD-317 M1</strain>
    </source>
</reference>
<evidence type="ECO:0000313" key="2">
    <source>
        <dbReference type="EMBL" id="KIK49927.1"/>
    </source>
</evidence>
<keyword evidence="1" id="KW-0175">Coiled coil</keyword>
<organism evidence="2 3">
    <name type="scientific">Collybiopsis luxurians FD-317 M1</name>
    <dbReference type="NCBI Taxonomy" id="944289"/>
    <lineage>
        <taxon>Eukaryota</taxon>
        <taxon>Fungi</taxon>
        <taxon>Dikarya</taxon>
        <taxon>Basidiomycota</taxon>
        <taxon>Agaricomycotina</taxon>
        <taxon>Agaricomycetes</taxon>
        <taxon>Agaricomycetidae</taxon>
        <taxon>Agaricales</taxon>
        <taxon>Marasmiineae</taxon>
        <taxon>Omphalotaceae</taxon>
        <taxon>Collybiopsis</taxon>
        <taxon>Collybiopsis luxurians</taxon>
    </lineage>
</organism>
<protein>
    <submittedName>
        <fullName evidence="2">Uncharacterized protein</fullName>
    </submittedName>
</protein>
<dbReference type="HOGENOM" id="CLU_1038491_0_0_1"/>
<evidence type="ECO:0000256" key="1">
    <source>
        <dbReference type="SAM" id="Coils"/>
    </source>
</evidence>
<feature type="coiled-coil region" evidence="1">
    <location>
        <begin position="47"/>
        <end position="81"/>
    </location>
</feature>
<name>A0A0D0BWM8_9AGAR</name>